<evidence type="ECO:0000313" key="3">
    <source>
        <dbReference type="Proteomes" id="UP001230504"/>
    </source>
</evidence>
<feature type="compositionally biased region" description="Polar residues" evidence="1">
    <location>
        <begin position="40"/>
        <end position="58"/>
    </location>
</feature>
<feature type="compositionally biased region" description="Basic and acidic residues" evidence="1">
    <location>
        <begin position="168"/>
        <end position="179"/>
    </location>
</feature>
<feature type="region of interest" description="Disordered" evidence="1">
    <location>
        <begin position="18"/>
        <end position="58"/>
    </location>
</feature>
<feature type="compositionally biased region" description="Polar residues" evidence="1">
    <location>
        <begin position="154"/>
        <end position="164"/>
    </location>
</feature>
<evidence type="ECO:0000313" key="2">
    <source>
        <dbReference type="EMBL" id="KAK1595512.1"/>
    </source>
</evidence>
<dbReference type="AlphaFoldDB" id="A0AAD8Q5J4"/>
<feature type="region of interest" description="Disordered" evidence="1">
    <location>
        <begin position="104"/>
        <end position="179"/>
    </location>
</feature>
<dbReference type="EMBL" id="JAHLJV010000015">
    <property type="protein sequence ID" value="KAK1595512.1"/>
    <property type="molecule type" value="Genomic_DNA"/>
</dbReference>
<dbReference type="RefSeq" id="XP_060416524.1">
    <property type="nucleotide sequence ID" value="XM_060559916.1"/>
</dbReference>
<protein>
    <submittedName>
        <fullName evidence="2">Uncharacterized protein</fullName>
    </submittedName>
</protein>
<reference evidence="2" key="1">
    <citation type="submission" date="2021-06" db="EMBL/GenBank/DDBJ databases">
        <title>Comparative genomics, transcriptomics and evolutionary studies reveal genomic signatures of adaptation to plant cell wall in hemibiotrophic fungi.</title>
        <authorList>
            <consortium name="DOE Joint Genome Institute"/>
            <person name="Baroncelli R."/>
            <person name="Diaz J.F."/>
            <person name="Benocci T."/>
            <person name="Peng M."/>
            <person name="Battaglia E."/>
            <person name="Haridas S."/>
            <person name="Andreopoulos W."/>
            <person name="Labutti K."/>
            <person name="Pangilinan J."/>
            <person name="Floch G.L."/>
            <person name="Makela M.R."/>
            <person name="Henrissat B."/>
            <person name="Grigoriev I.V."/>
            <person name="Crouch J.A."/>
            <person name="De Vries R.P."/>
            <person name="Sukno S.A."/>
            <person name="Thon M.R."/>
        </authorList>
    </citation>
    <scope>NUCLEOTIDE SEQUENCE</scope>
    <source>
        <strain evidence="2">CBS 125086</strain>
    </source>
</reference>
<keyword evidence="3" id="KW-1185">Reference proteome</keyword>
<organism evidence="2 3">
    <name type="scientific">Colletotrichum navitas</name>
    <dbReference type="NCBI Taxonomy" id="681940"/>
    <lineage>
        <taxon>Eukaryota</taxon>
        <taxon>Fungi</taxon>
        <taxon>Dikarya</taxon>
        <taxon>Ascomycota</taxon>
        <taxon>Pezizomycotina</taxon>
        <taxon>Sordariomycetes</taxon>
        <taxon>Hypocreomycetidae</taxon>
        <taxon>Glomerellales</taxon>
        <taxon>Glomerellaceae</taxon>
        <taxon>Colletotrichum</taxon>
        <taxon>Colletotrichum graminicola species complex</taxon>
    </lineage>
</organism>
<accession>A0AAD8Q5J4</accession>
<comment type="caution">
    <text evidence="2">The sequence shown here is derived from an EMBL/GenBank/DDBJ whole genome shotgun (WGS) entry which is preliminary data.</text>
</comment>
<dbReference type="Proteomes" id="UP001230504">
    <property type="component" value="Unassembled WGS sequence"/>
</dbReference>
<feature type="compositionally biased region" description="Basic and acidic residues" evidence="1">
    <location>
        <begin position="127"/>
        <end position="149"/>
    </location>
</feature>
<feature type="compositionally biased region" description="Low complexity" evidence="1">
    <location>
        <begin position="28"/>
        <end position="39"/>
    </location>
</feature>
<sequence>MLGAAHLQLRPFSNIHPSFFARTRPAQTSSKTRPKSSSSEGTDQPSTTGGTVATTQADRNGRDNIILLHTASSSLSCQQPVASLSLSPVSLLCTASSLDFCSAPQTPGRWPFTTDERRRRRRRRRRDRESDRHQRANSEQFLRSRERNPPIEGYSTTDTYQLFPSTADRSRVGRLETST</sequence>
<evidence type="ECO:0000256" key="1">
    <source>
        <dbReference type="SAM" id="MobiDB-lite"/>
    </source>
</evidence>
<dbReference type="GeneID" id="85444156"/>
<gene>
    <name evidence="2" type="ORF">LY79DRAFT_577894</name>
</gene>
<proteinExistence type="predicted"/>
<name>A0AAD8Q5J4_9PEZI</name>